<proteinExistence type="predicted"/>
<reference evidence="2" key="1">
    <citation type="submission" date="2016-01" db="EMBL/GenBank/DDBJ databases">
        <authorList>
            <person name="Peeters C."/>
        </authorList>
    </citation>
    <scope>NUCLEOTIDE SEQUENCE [LARGE SCALE GENOMIC DNA]</scope>
    <source>
        <strain evidence="2">LMG 29318</strain>
    </source>
</reference>
<keyword evidence="1" id="KW-0812">Transmembrane</keyword>
<protein>
    <submittedName>
        <fullName evidence="2">Uncharacterized protein</fullName>
    </submittedName>
</protein>
<gene>
    <name evidence="2" type="ORF">AWB75_02989</name>
</gene>
<name>A0A158B6D0_9BURK</name>
<dbReference type="OrthoDB" id="8780142at2"/>
<feature type="transmembrane region" description="Helical" evidence="1">
    <location>
        <begin position="7"/>
        <end position="26"/>
    </location>
</feature>
<dbReference type="EMBL" id="FCOF02000011">
    <property type="protein sequence ID" value="SAK64927.1"/>
    <property type="molecule type" value="Genomic_DNA"/>
</dbReference>
<evidence type="ECO:0000313" key="2">
    <source>
        <dbReference type="EMBL" id="SAK64927.1"/>
    </source>
</evidence>
<evidence type="ECO:0000256" key="1">
    <source>
        <dbReference type="SAM" id="Phobius"/>
    </source>
</evidence>
<accession>A0A158B6D0</accession>
<organism evidence="2 3">
    <name type="scientific">Caballeronia catudaia</name>
    <dbReference type="NCBI Taxonomy" id="1777136"/>
    <lineage>
        <taxon>Bacteria</taxon>
        <taxon>Pseudomonadati</taxon>
        <taxon>Pseudomonadota</taxon>
        <taxon>Betaproteobacteria</taxon>
        <taxon>Burkholderiales</taxon>
        <taxon>Burkholderiaceae</taxon>
        <taxon>Caballeronia</taxon>
    </lineage>
</organism>
<evidence type="ECO:0000313" key="3">
    <source>
        <dbReference type="Proteomes" id="UP000054870"/>
    </source>
</evidence>
<keyword evidence="1" id="KW-1133">Transmembrane helix</keyword>
<comment type="caution">
    <text evidence="2">The sequence shown here is derived from an EMBL/GenBank/DDBJ whole genome shotgun (WGS) entry which is preliminary data.</text>
</comment>
<dbReference type="AlphaFoldDB" id="A0A158B6D0"/>
<dbReference type="RefSeq" id="WP_061124855.1">
    <property type="nucleotide sequence ID" value="NZ_FCOF02000011.1"/>
</dbReference>
<dbReference type="Proteomes" id="UP000054870">
    <property type="component" value="Unassembled WGS sequence"/>
</dbReference>
<keyword evidence="3" id="KW-1185">Reference proteome</keyword>
<keyword evidence="1" id="KW-0472">Membrane</keyword>
<sequence length="104" mass="11709">MRGTKSYLGLVLGVCVVITAILYTGYVKSYLDEGVQTTFFFKQYPTLQMEFHDPFASEGDDVPIDQLRRADRAAFADYCKYRFGVVGNSTQSLDKCKKGIPAYL</sequence>